<accession>A0A8J2TPL0</accession>
<feature type="transmembrane region" description="Helical" evidence="1">
    <location>
        <begin position="117"/>
        <end position="136"/>
    </location>
</feature>
<evidence type="ECO:0000313" key="2">
    <source>
        <dbReference type="EMBL" id="GFZ86508.1"/>
    </source>
</evidence>
<feature type="transmembrane region" description="Helical" evidence="1">
    <location>
        <begin position="152"/>
        <end position="171"/>
    </location>
</feature>
<feature type="transmembrane region" description="Helical" evidence="1">
    <location>
        <begin position="84"/>
        <end position="105"/>
    </location>
</feature>
<sequence length="235" mass="27525">MKKVLILILIILSVVFLGLQLIQYEAQAAGVRALLMVLLTSLYCLKVSEKRPFFFLFLITFTVAEILNFISWYVDINSESLFDYYYYIGNGLYILSYIFLIIRVLRDMNLVEVIKKFPLHILLLLILDVFFVSIVTDTTQNKLTRHEYSLEYFYNAIIMLLVTVALINFMYRENKKAMNLLVGSIFIVFSEVVQMAYFYVAEINILNVLCSIFLILAFLFFYLQANLPVLKERLN</sequence>
<evidence type="ECO:0000256" key="1">
    <source>
        <dbReference type="SAM" id="Phobius"/>
    </source>
</evidence>
<proteinExistence type="predicted"/>
<feature type="transmembrane region" description="Helical" evidence="1">
    <location>
        <begin position="52"/>
        <end position="72"/>
    </location>
</feature>
<dbReference type="RefSeq" id="WP_188605960.1">
    <property type="nucleotide sequence ID" value="NZ_BMIC01000002.1"/>
</dbReference>
<dbReference type="EMBL" id="BMIC01000002">
    <property type="protein sequence ID" value="GFZ86508.1"/>
    <property type="molecule type" value="Genomic_DNA"/>
</dbReference>
<feature type="transmembrane region" description="Helical" evidence="1">
    <location>
        <begin position="178"/>
        <end position="199"/>
    </location>
</feature>
<feature type="transmembrane region" description="Helical" evidence="1">
    <location>
        <begin position="205"/>
        <end position="223"/>
    </location>
</feature>
<keyword evidence="3" id="KW-1185">Reference proteome</keyword>
<dbReference type="Proteomes" id="UP000598120">
    <property type="component" value="Unassembled WGS sequence"/>
</dbReference>
<evidence type="ECO:0000313" key="3">
    <source>
        <dbReference type="Proteomes" id="UP000598120"/>
    </source>
</evidence>
<gene>
    <name evidence="2" type="ORF">GCM10011531_17290</name>
</gene>
<comment type="caution">
    <text evidence="2">The sequence shown here is derived from an EMBL/GenBank/DDBJ whole genome shotgun (WGS) entry which is preliminary data.</text>
</comment>
<keyword evidence="1" id="KW-0472">Membrane</keyword>
<name>A0A8J2TPL0_9FLAO</name>
<feature type="transmembrane region" description="Helical" evidence="1">
    <location>
        <begin position="28"/>
        <end position="45"/>
    </location>
</feature>
<protein>
    <submittedName>
        <fullName evidence="2">Uncharacterized protein</fullName>
    </submittedName>
</protein>
<keyword evidence="1" id="KW-1133">Transmembrane helix</keyword>
<reference evidence="2 3" key="1">
    <citation type="journal article" date="2014" name="Int. J. Syst. Evol. Microbiol.">
        <title>Complete genome sequence of Corynebacterium casei LMG S-19264T (=DSM 44701T), isolated from a smear-ripened cheese.</title>
        <authorList>
            <consortium name="US DOE Joint Genome Institute (JGI-PGF)"/>
            <person name="Walter F."/>
            <person name="Albersmeier A."/>
            <person name="Kalinowski J."/>
            <person name="Ruckert C."/>
        </authorList>
    </citation>
    <scope>NUCLEOTIDE SEQUENCE [LARGE SCALE GENOMIC DNA]</scope>
    <source>
        <strain evidence="2 3">CGMCC 1.15295</strain>
    </source>
</reference>
<organism evidence="2 3">
    <name type="scientific">Aquaticitalea lipolytica</name>
    <dbReference type="NCBI Taxonomy" id="1247562"/>
    <lineage>
        <taxon>Bacteria</taxon>
        <taxon>Pseudomonadati</taxon>
        <taxon>Bacteroidota</taxon>
        <taxon>Flavobacteriia</taxon>
        <taxon>Flavobacteriales</taxon>
        <taxon>Flavobacteriaceae</taxon>
        <taxon>Aquaticitalea</taxon>
    </lineage>
</organism>
<keyword evidence="1" id="KW-0812">Transmembrane</keyword>
<dbReference type="AlphaFoldDB" id="A0A8J2TPL0"/>